<name>A0A1X6MKA9_9APHY</name>
<dbReference type="AlphaFoldDB" id="A0A1X6MKA9"/>
<gene>
    <name evidence="1" type="ORF">POSPLADRAFT_1062214</name>
</gene>
<dbReference type="Proteomes" id="UP000194127">
    <property type="component" value="Unassembled WGS sequence"/>
</dbReference>
<keyword evidence="2" id="KW-1185">Reference proteome</keyword>
<evidence type="ECO:0000313" key="2">
    <source>
        <dbReference type="Proteomes" id="UP000194127"/>
    </source>
</evidence>
<dbReference type="GeneID" id="36326437"/>
<dbReference type="EMBL" id="KZ110611">
    <property type="protein sequence ID" value="OSX56729.1"/>
    <property type="molecule type" value="Genomic_DNA"/>
</dbReference>
<accession>A0A1X6MKA9</accession>
<dbReference type="RefSeq" id="XP_024333523.1">
    <property type="nucleotide sequence ID" value="XM_024481487.1"/>
</dbReference>
<proteinExistence type="predicted"/>
<evidence type="ECO:0000313" key="1">
    <source>
        <dbReference type="EMBL" id="OSX56729.1"/>
    </source>
</evidence>
<organism evidence="1 2">
    <name type="scientific">Postia placenta MAD-698-R-SB12</name>
    <dbReference type="NCBI Taxonomy" id="670580"/>
    <lineage>
        <taxon>Eukaryota</taxon>
        <taxon>Fungi</taxon>
        <taxon>Dikarya</taxon>
        <taxon>Basidiomycota</taxon>
        <taxon>Agaricomycotina</taxon>
        <taxon>Agaricomycetes</taxon>
        <taxon>Polyporales</taxon>
        <taxon>Adustoporiaceae</taxon>
        <taxon>Rhodonia</taxon>
    </lineage>
</organism>
<reference evidence="1 2" key="1">
    <citation type="submission" date="2017-04" db="EMBL/GenBank/DDBJ databases">
        <title>Genome Sequence of the Model Brown-Rot Fungus Postia placenta SB12.</title>
        <authorList>
            <consortium name="DOE Joint Genome Institute"/>
            <person name="Gaskell J."/>
            <person name="Kersten P."/>
            <person name="Larrondo L.F."/>
            <person name="Canessa P."/>
            <person name="Martinez D."/>
            <person name="Hibbett D."/>
            <person name="Schmoll M."/>
            <person name="Kubicek C.P."/>
            <person name="Martinez A.T."/>
            <person name="Yadav J."/>
            <person name="Master E."/>
            <person name="Magnuson J.K."/>
            <person name="James T."/>
            <person name="Yaver D."/>
            <person name="Berka R."/>
            <person name="Labutti K."/>
            <person name="Lipzen A."/>
            <person name="Aerts A."/>
            <person name="Barry K."/>
            <person name="Henrissat B."/>
            <person name="Blanchette R."/>
            <person name="Grigoriev I."/>
            <person name="Cullen D."/>
        </authorList>
    </citation>
    <scope>NUCLEOTIDE SEQUENCE [LARGE SCALE GENOMIC DNA]</scope>
    <source>
        <strain evidence="1 2">MAD-698-R-SB12</strain>
    </source>
</reference>
<protein>
    <submittedName>
        <fullName evidence="1">Uncharacterized protein</fullName>
    </submittedName>
</protein>
<sequence>MVRTWATSRSSRVRRRERSFDLPHADSRSRSRSCCASLRALRGAGGGEECWERDGVLREWDGADGRVSLEDDDGSWVSIFGKGKSMAGIRQGADGVTWENTQIRGAGSEGQHVQAVACSPASFM</sequence>